<dbReference type="InterPro" id="IPR005467">
    <property type="entry name" value="His_kinase_dom"/>
</dbReference>
<dbReference type="InterPro" id="IPR050428">
    <property type="entry name" value="TCS_sensor_his_kinase"/>
</dbReference>
<evidence type="ECO:0000256" key="2">
    <source>
        <dbReference type="ARBA" id="ARBA00004236"/>
    </source>
</evidence>
<dbReference type="SUPFAM" id="SSF47384">
    <property type="entry name" value="Homodimeric domain of signal transducing histidine kinase"/>
    <property type="match status" value="1"/>
</dbReference>
<dbReference type="InterPro" id="IPR004358">
    <property type="entry name" value="Sig_transdc_His_kin-like_C"/>
</dbReference>
<dbReference type="SMART" id="SM00304">
    <property type="entry name" value="HAMP"/>
    <property type="match status" value="1"/>
</dbReference>
<keyword evidence="7 15" id="KW-0418">Kinase</keyword>
<dbReference type="CDD" id="cd06225">
    <property type="entry name" value="HAMP"/>
    <property type="match status" value="1"/>
</dbReference>
<evidence type="ECO:0000256" key="4">
    <source>
        <dbReference type="ARBA" id="ARBA00022553"/>
    </source>
</evidence>
<feature type="compositionally biased region" description="Pro residues" evidence="11">
    <location>
        <begin position="119"/>
        <end position="132"/>
    </location>
</feature>
<feature type="region of interest" description="Disordered" evidence="11">
    <location>
        <begin position="287"/>
        <end position="313"/>
    </location>
</feature>
<dbReference type="PANTHER" id="PTHR45436">
    <property type="entry name" value="SENSOR HISTIDINE KINASE YKOH"/>
    <property type="match status" value="1"/>
</dbReference>
<keyword evidence="8 12" id="KW-1133">Transmembrane helix</keyword>
<evidence type="ECO:0000256" key="1">
    <source>
        <dbReference type="ARBA" id="ARBA00000085"/>
    </source>
</evidence>
<comment type="catalytic activity">
    <reaction evidence="1">
        <text>ATP + protein L-histidine = ADP + protein N-phospho-L-histidine.</text>
        <dbReference type="EC" id="2.7.13.3"/>
    </reaction>
</comment>
<feature type="compositionally biased region" description="Basic and acidic residues" evidence="11">
    <location>
        <begin position="287"/>
        <end position="303"/>
    </location>
</feature>
<dbReference type="EMBL" id="JACCBM010000001">
    <property type="protein sequence ID" value="NYD69035.1"/>
    <property type="molecule type" value="Genomic_DNA"/>
</dbReference>
<evidence type="ECO:0000313" key="16">
    <source>
        <dbReference type="Proteomes" id="UP000549913"/>
    </source>
</evidence>
<dbReference type="Gene3D" id="6.10.340.10">
    <property type="match status" value="1"/>
</dbReference>
<dbReference type="PANTHER" id="PTHR45436:SF5">
    <property type="entry name" value="SENSOR HISTIDINE KINASE TRCS"/>
    <property type="match status" value="1"/>
</dbReference>
<proteinExistence type="predicted"/>
<evidence type="ECO:0000256" key="7">
    <source>
        <dbReference type="ARBA" id="ARBA00022777"/>
    </source>
</evidence>
<protein>
    <recommendedName>
        <fullName evidence="3">histidine kinase</fullName>
        <ecNumber evidence="3">2.7.13.3</ecNumber>
    </recommendedName>
</protein>
<dbReference type="Gene3D" id="3.30.565.10">
    <property type="entry name" value="Histidine kinase-like ATPase, C-terminal domain"/>
    <property type="match status" value="1"/>
</dbReference>
<name>A0A852SJZ1_9MICO</name>
<feature type="domain" description="Histidine kinase" evidence="13">
    <location>
        <begin position="332"/>
        <end position="550"/>
    </location>
</feature>
<feature type="transmembrane region" description="Helical" evidence="12">
    <location>
        <begin position="29"/>
        <end position="51"/>
    </location>
</feature>
<evidence type="ECO:0000256" key="8">
    <source>
        <dbReference type="ARBA" id="ARBA00022989"/>
    </source>
</evidence>
<feature type="domain" description="HAMP" evidence="14">
    <location>
        <begin position="236"/>
        <end position="289"/>
    </location>
</feature>
<comment type="subcellular location">
    <subcellularLocation>
        <location evidence="2">Cell membrane</location>
    </subcellularLocation>
</comment>
<organism evidence="15 16">
    <name type="scientific">Herbiconiux flava</name>
    <dbReference type="NCBI Taxonomy" id="881268"/>
    <lineage>
        <taxon>Bacteria</taxon>
        <taxon>Bacillati</taxon>
        <taxon>Actinomycetota</taxon>
        <taxon>Actinomycetes</taxon>
        <taxon>Micrococcales</taxon>
        <taxon>Microbacteriaceae</taxon>
        <taxon>Herbiconiux</taxon>
    </lineage>
</organism>
<dbReference type="PROSITE" id="PS50109">
    <property type="entry name" value="HIS_KIN"/>
    <property type="match status" value="1"/>
</dbReference>
<evidence type="ECO:0000259" key="13">
    <source>
        <dbReference type="PROSITE" id="PS50109"/>
    </source>
</evidence>
<keyword evidence="6 12" id="KW-0812">Transmembrane</keyword>
<evidence type="ECO:0000259" key="14">
    <source>
        <dbReference type="PROSITE" id="PS50885"/>
    </source>
</evidence>
<keyword evidence="5" id="KW-0808">Transferase</keyword>
<dbReference type="GO" id="GO:0000155">
    <property type="term" value="F:phosphorelay sensor kinase activity"/>
    <property type="evidence" value="ECO:0007669"/>
    <property type="project" value="InterPro"/>
</dbReference>
<dbReference type="PRINTS" id="PR00344">
    <property type="entry name" value="BCTRLSENSOR"/>
</dbReference>
<evidence type="ECO:0000256" key="12">
    <source>
        <dbReference type="SAM" id="Phobius"/>
    </source>
</evidence>
<dbReference type="InterPro" id="IPR003661">
    <property type="entry name" value="HisK_dim/P_dom"/>
</dbReference>
<dbReference type="AlphaFoldDB" id="A0A852SJZ1"/>
<dbReference type="InterPro" id="IPR036097">
    <property type="entry name" value="HisK_dim/P_sf"/>
</dbReference>
<dbReference type="SUPFAM" id="SSF158472">
    <property type="entry name" value="HAMP domain-like"/>
    <property type="match status" value="1"/>
</dbReference>
<dbReference type="RefSeq" id="WP_271206342.1">
    <property type="nucleotide sequence ID" value="NZ_BSEW01000001.1"/>
</dbReference>
<gene>
    <name evidence="15" type="ORF">BJ984_000193</name>
</gene>
<dbReference type="GO" id="GO:0005886">
    <property type="term" value="C:plasma membrane"/>
    <property type="evidence" value="ECO:0007669"/>
    <property type="project" value="UniProtKB-SubCell"/>
</dbReference>
<evidence type="ECO:0000256" key="9">
    <source>
        <dbReference type="ARBA" id="ARBA00023012"/>
    </source>
</evidence>
<dbReference type="Gene3D" id="1.10.287.130">
    <property type="match status" value="1"/>
</dbReference>
<dbReference type="EC" id="2.7.13.3" evidence="3"/>
<evidence type="ECO:0000256" key="3">
    <source>
        <dbReference type="ARBA" id="ARBA00012438"/>
    </source>
</evidence>
<evidence type="ECO:0000256" key="11">
    <source>
        <dbReference type="SAM" id="MobiDB-lite"/>
    </source>
</evidence>
<sequence length="553" mass="57160">MTRAATAPTTTITATGGGLRTGSLRARTVLAVLGLLAVLLVGLGLTVQLVLGERLRAQIEERLADRAAAAAALIGTVSNDDLADRLSAQGVSVLIESPDGAAVVAGPTPDELRRGPDPAALPPLPGPAPSAPSPDTTTTPDSPTTPDGTAGTDATTPGVGAATTSTAGATVTSSSIDSSDARLLTLRSELSDGSTLTLTADTASVGETLAQLRWIMLAASAAFLVVAAGALVLVVRRSLRPLETMTALARDIGEGDRGRRLHPTRPRTEIGRTARAFDEMLDGVEGAERAAREAEQTARDAEQTARGAEAAAQESELVAVEAERRVRAFVGDAAHELRTPVAGMRAAADTLVRASVDPAVQERLAMHVVREAARAGRLIDDMLLMARLDEGLTLALRPVGLREVVAAEVERRRIRHPALELRVEAPEELPVQGDPGRLGQVVANLVDNASRMTGGRGPVTITLSAEGRTAHLEVGDTGPGVPADDRERIFDRLVRLDVSREAAGGGSGLGLPIARGIARAHGGELVCADPARNGERGRGALFVLTLPLDVGDA</sequence>
<dbReference type="Pfam" id="PF00672">
    <property type="entry name" value="HAMP"/>
    <property type="match status" value="1"/>
</dbReference>
<dbReference type="Pfam" id="PF02518">
    <property type="entry name" value="HATPase_c"/>
    <property type="match status" value="1"/>
</dbReference>
<feature type="transmembrane region" description="Helical" evidence="12">
    <location>
        <begin position="214"/>
        <end position="235"/>
    </location>
</feature>
<evidence type="ECO:0000256" key="10">
    <source>
        <dbReference type="ARBA" id="ARBA00023136"/>
    </source>
</evidence>
<keyword evidence="10 12" id="KW-0472">Membrane</keyword>
<keyword evidence="4" id="KW-0597">Phosphoprotein</keyword>
<dbReference type="CDD" id="cd00082">
    <property type="entry name" value="HisKA"/>
    <property type="match status" value="1"/>
</dbReference>
<keyword evidence="16" id="KW-1185">Reference proteome</keyword>
<accession>A0A852SJZ1</accession>
<dbReference type="Proteomes" id="UP000549913">
    <property type="component" value="Unassembled WGS sequence"/>
</dbReference>
<dbReference type="SMART" id="SM00388">
    <property type="entry name" value="HisKA"/>
    <property type="match status" value="1"/>
</dbReference>
<feature type="region of interest" description="Disordered" evidence="11">
    <location>
        <begin position="101"/>
        <end position="174"/>
    </location>
</feature>
<dbReference type="InterPro" id="IPR003660">
    <property type="entry name" value="HAMP_dom"/>
</dbReference>
<dbReference type="PROSITE" id="PS50885">
    <property type="entry name" value="HAMP"/>
    <property type="match status" value="1"/>
</dbReference>
<dbReference type="SMART" id="SM00387">
    <property type="entry name" value="HATPase_c"/>
    <property type="match status" value="1"/>
</dbReference>
<keyword evidence="9" id="KW-0902">Two-component regulatory system</keyword>
<evidence type="ECO:0000256" key="5">
    <source>
        <dbReference type="ARBA" id="ARBA00022679"/>
    </source>
</evidence>
<dbReference type="SUPFAM" id="SSF55874">
    <property type="entry name" value="ATPase domain of HSP90 chaperone/DNA topoisomerase II/histidine kinase"/>
    <property type="match status" value="1"/>
</dbReference>
<feature type="compositionally biased region" description="Low complexity" evidence="11">
    <location>
        <begin position="304"/>
        <end position="313"/>
    </location>
</feature>
<dbReference type="InterPro" id="IPR036890">
    <property type="entry name" value="HATPase_C_sf"/>
</dbReference>
<dbReference type="Pfam" id="PF00512">
    <property type="entry name" value="HisKA"/>
    <property type="match status" value="1"/>
</dbReference>
<evidence type="ECO:0000256" key="6">
    <source>
        <dbReference type="ARBA" id="ARBA00022692"/>
    </source>
</evidence>
<feature type="compositionally biased region" description="Low complexity" evidence="11">
    <location>
        <begin position="133"/>
        <end position="174"/>
    </location>
</feature>
<dbReference type="InterPro" id="IPR003594">
    <property type="entry name" value="HATPase_dom"/>
</dbReference>
<evidence type="ECO:0000313" key="15">
    <source>
        <dbReference type="EMBL" id="NYD69035.1"/>
    </source>
</evidence>
<comment type="caution">
    <text evidence="15">The sequence shown here is derived from an EMBL/GenBank/DDBJ whole genome shotgun (WGS) entry which is preliminary data.</text>
</comment>
<dbReference type="CDD" id="cd00075">
    <property type="entry name" value="HATPase"/>
    <property type="match status" value="1"/>
</dbReference>
<reference evidence="15 16" key="1">
    <citation type="submission" date="2020-07" db="EMBL/GenBank/DDBJ databases">
        <title>Sequencing the genomes of 1000 actinobacteria strains.</title>
        <authorList>
            <person name="Klenk H.-P."/>
        </authorList>
    </citation>
    <scope>NUCLEOTIDE SEQUENCE [LARGE SCALE GENOMIC DNA]</scope>
    <source>
        <strain evidence="15 16">DSM 26474</strain>
    </source>
</reference>